<reference evidence="8 9" key="1">
    <citation type="submission" date="2023-10" db="EMBL/GenBank/DDBJ databases">
        <authorList>
            <person name="Maclean D."/>
            <person name="Macfadyen A."/>
        </authorList>
    </citation>
    <scope>NUCLEOTIDE SEQUENCE [LARGE SCALE GENOMIC DNA]</scope>
</reference>
<accession>A0AAV1IJ61</accession>
<dbReference type="GO" id="GO:0098703">
    <property type="term" value="P:calcium ion import across plasma membrane"/>
    <property type="evidence" value="ECO:0007669"/>
    <property type="project" value="TreeGrafter"/>
</dbReference>
<evidence type="ECO:0000256" key="2">
    <source>
        <dbReference type="ARBA" id="ARBA00022692"/>
    </source>
</evidence>
<evidence type="ECO:0000256" key="4">
    <source>
        <dbReference type="ARBA" id="ARBA00022989"/>
    </source>
</evidence>
<feature type="transmembrane region" description="Helical" evidence="6">
    <location>
        <begin position="190"/>
        <end position="212"/>
    </location>
</feature>
<feature type="transmembrane region" description="Helical" evidence="6">
    <location>
        <begin position="338"/>
        <end position="358"/>
    </location>
</feature>
<comment type="subcellular location">
    <subcellularLocation>
        <location evidence="1">Membrane</location>
        <topology evidence="1">Multi-pass membrane protein</topology>
    </subcellularLocation>
</comment>
<evidence type="ECO:0000313" key="8">
    <source>
        <dbReference type="EMBL" id="CAK0786475.1"/>
    </source>
</evidence>
<proteinExistence type="predicted"/>
<dbReference type="Pfam" id="PF08016">
    <property type="entry name" value="PKD_channel"/>
    <property type="match status" value="1"/>
</dbReference>
<dbReference type="InterPro" id="IPR024862">
    <property type="entry name" value="TRPV"/>
</dbReference>
<dbReference type="EMBL" id="CAUYUE010000014">
    <property type="protein sequence ID" value="CAK0786475.1"/>
    <property type="molecule type" value="Genomic_DNA"/>
</dbReference>
<organism evidence="8 9">
    <name type="scientific">Coccomyxa viridis</name>
    <dbReference type="NCBI Taxonomy" id="1274662"/>
    <lineage>
        <taxon>Eukaryota</taxon>
        <taxon>Viridiplantae</taxon>
        <taxon>Chlorophyta</taxon>
        <taxon>core chlorophytes</taxon>
        <taxon>Trebouxiophyceae</taxon>
        <taxon>Trebouxiophyceae incertae sedis</taxon>
        <taxon>Coccomyxaceae</taxon>
        <taxon>Coccomyxa</taxon>
    </lineage>
</organism>
<dbReference type="GO" id="GO:0005886">
    <property type="term" value="C:plasma membrane"/>
    <property type="evidence" value="ECO:0007669"/>
    <property type="project" value="TreeGrafter"/>
</dbReference>
<dbReference type="GO" id="GO:0005216">
    <property type="term" value="F:monoatomic ion channel activity"/>
    <property type="evidence" value="ECO:0007669"/>
    <property type="project" value="InterPro"/>
</dbReference>
<dbReference type="PANTHER" id="PTHR10582">
    <property type="entry name" value="TRANSIENT RECEPTOR POTENTIAL ION CHANNEL PROTEIN"/>
    <property type="match status" value="1"/>
</dbReference>
<evidence type="ECO:0000313" key="9">
    <source>
        <dbReference type="Proteomes" id="UP001314263"/>
    </source>
</evidence>
<keyword evidence="9" id="KW-1185">Reference proteome</keyword>
<gene>
    <name evidence="8" type="ORF">CVIRNUC_009688</name>
</gene>
<name>A0AAV1IJ61_9CHLO</name>
<keyword evidence="3" id="KW-0677">Repeat</keyword>
<keyword evidence="4 6" id="KW-1133">Transmembrane helix</keyword>
<protein>
    <recommendedName>
        <fullName evidence="7">Polycystin cation channel PKD1/PKD2 domain-containing protein</fullName>
    </recommendedName>
</protein>
<evidence type="ECO:0000256" key="3">
    <source>
        <dbReference type="ARBA" id="ARBA00022737"/>
    </source>
</evidence>
<sequence>MPHRNRNKLSAKGMDMNDMVTDRSWDSGFERARGDEEQPLMANGGDVETPGEGYTARLLYKKPAETLKWLEQCGVKKLGDFMVRDNTVLQLLDRDGMLTLGTEEKDVDWEAMWKAELARDDHKQANERVAAMEVEVFVVDIKGAADADLAGLINPLLHCFQNCVFNVNVWAMPAVEATITFKWKAWARKLLFVELGFYLTWLLAFQVFVLLFQDEDDSLSLGQLVSTPHGAATVVFEVLSTLGMLPFIYIEVCTLIEYGPRGWLDFWNTIDVAAYGLQTAIVVMHLSRTGINSNELSIIMAIQVLLLWIKVQYYARVLQPTKNPFIDTLAAVLKDVKWFLFLLLVTMFGFSVAFNILYRRDQQKEQFRTIGSSFTTCFDWLMGGVDFTIFQDTHNPQVGVVLLLLYWFSLSMVLLNCLIAIMADACTRVSENRAARFMAGRAEIIDELEGSLPGWLRRHRMQGCYPRYIHFLKVNKRSADPSMSDTAAAKEDEAAGRLDDLEAQIGRISAIQEALAKKLLDKEAYDALPPLNMPDDDD</sequence>
<keyword evidence="5 6" id="KW-0472">Membrane</keyword>
<dbReference type="PANTHER" id="PTHR10582:SF2">
    <property type="entry name" value="INACTIVE"/>
    <property type="match status" value="1"/>
</dbReference>
<dbReference type="Proteomes" id="UP001314263">
    <property type="component" value="Unassembled WGS sequence"/>
</dbReference>
<keyword evidence="2 6" id="KW-0812">Transmembrane</keyword>
<evidence type="ECO:0000256" key="5">
    <source>
        <dbReference type="ARBA" id="ARBA00023136"/>
    </source>
</evidence>
<dbReference type="Gene3D" id="1.10.287.70">
    <property type="match status" value="1"/>
</dbReference>
<feature type="transmembrane region" description="Helical" evidence="6">
    <location>
        <begin position="402"/>
        <end position="423"/>
    </location>
</feature>
<evidence type="ECO:0000259" key="7">
    <source>
        <dbReference type="Pfam" id="PF08016"/>
    </source>
</evidence>
<feature type="transmembrane region" description="Helical" evidence="6">
    <location>
        <begin position="296"/>
        <end position="315"/>
    </location>
</feature>
<feature type="transmembrane region" description="Helical" evidence="6">
    <location>
        <begin position="232"/>
        <end position="252"/>
    </location>
</feature>
<evidence type="ECO:0000256" key="6">
    <source>
        <dbReference type="SAM" id="Phobius"/>
    </source>
</evidence>
<feature type="domain" description="Polycystin cation channel PKD1/PKD2" evidence="7">
    <location>
        <begin position="296"/>
        <end position="426"/>
    </location>
</feature>
<evidence type="ECO:0000256" key="1">
    <source>
        <dbReference type="ARBA" id="ARBA00004141"/>
    </source>
</evidence>
<comment type="caution">
    <text evidence="8">The sequence shown here is derived from an EMBL/GenBank/DDBJ whole genome shotgun (WGS) entry which is preliminary data.</text>
</comment>
<dbReference type="InterPro" id="IPR013122">
    <property type="entry name" value="PKD1_2_channel"/>
</dbReference>
<feature type="transmembrane region" description="Helical" evidence="6">
    <location>
        <begin position="370"/>
        <end position="390"/>
    </location>
</feature>
<dbReference type="AlphaFoldDB" id="A0AAV1IJ61"/>